<evidence type="ECO:0000313" key="2">
    <source>
        <dbReference type="Proteomes" id="UP001221142"/>
    </source>
</evidence>
<dbReference type="GO" id="GO:0008832">
    <property type="term" value="F:dGTPase activity"/>
    <property type="evidence" value="ECO:0007669"/>
    <property type="project" value="TreeGrafter"/>
</dbReference>
<dbReference type="EMBL" id="JARKIF010000006">
    <property type="protein sequence ID" value="KAJ7636720.1"/>
    <property type="molecule type" value="Genomic_DNA"/>
</dbReference>
<name>A0AAD7FQ70_9AGAR</name>
<dbReference type="AlphaFoldDB" id="A0AAD7FQ70"/>
<dbReference type="Proteomes" id="UP001221142">
    <property type="component" value="Unassembled WGS sequence"/>
</dbReference>
<dbReference type="PANTHER" id="PTHR11373">
    <property type="entry name" value="DEOXYNUCLEOSIDE TRIPHOSPHATE TRIPHOSPHOHYDROLASE"/>
    <property type="match status" value="1"/>
</dbReference>
<dbReference type="PANTHER" id="PTHR11373:SF4">
    <property type="entry name" value="DEOXYNUCLEOSIDE TRIPHOSPHATE TRIPHOSPHOHYDROLASE SAMHD1"/>
    <property type="match status" value="1"/>
</dbReference>
<protein>
    <submittedName>
        <fullName evidence="1">Uncharacterized protein</fullName>
    </submittedName>
</protein>
<dbReference type="GO" id="GO:0005634">
    <property type="term" value="C:nucleus"/>
    <property type="evidence" value="ECO:0007669"/>
    <property type="project" value="TreeGrafter"/>
</dbReference>
<gene>
    <name evidence="1" type="ORF">FB45DRAFT_1056019</name>
</gene>
<organism evidence="1 2">
    <name type="scientific">Roridomyces roridus</name>
    <dbReference type="NCBI Taxonomy" id="1738132"/>
    <lineage>
        <taxon>Eukaryota</taxon>
        <taxon>Fungi</taxon>
        <taxon>Dikarya</taxon>
        <taxon>Basidiomycota</taxon>
        <taxon>Agaricomycotina</taxon>
        <taxon>Agaricomycetes</taxon>
        <taxon>Agaricomycetidae</taxon>
        <taxon>Agaricales</taxon>
        <taxon>Marasmiineae</taxon>
        <taxon>Mycenaceae</taxon>
        <taxon>Roridomyces</taxon>
    </lineage>
</organism>
<dbReference type="SUPFAM" id="SSF109604">
    <property type="entry name" value="HD-domain/PDEase-like"/>
    <property type="match status" value="1"/>
</dbReference>
<accession>A0AAD7FQ70</accession>
<dbReference type="Gene3D" id="1.10.3210.10">
    <property type="entry name" value="Hypothetical protein af1432"/>
    <property type="match status" value="1"/>
</dbReference>
<keyword evidence="2" id="KW-1185">Reference proteome</keyword>
<comment type="caution">
    <text evidence="1">The sequence shown here is derived from an EMBL/GenBank/DDBJ whole genome shotgun (WGS) entry which is preliminary data.</text>
</comment>
<evidence type="ECO:0000313" key="1">
    <source>
        <dbReference type="EMBL" id="KAJ7636720.1"/>
    </source>
</evidence>
<dbReference type="InterPro" id="IPR050135">
    <property type="entry name" value="dGTPase-like"/>
</dbReference>
<proteinExistence type="predicted"/>
<dbReference type="GO" id="GO:0006203">
    <property type="term" value="P:dGTP catabolic process"/>
    <property type="evidence" value="ECO:0007669"/>
    <property type="project" value="TreeGrafter"/>
</dbReference>
<sequence>MVELLDARSVRSSLKDPIHDYIEVSPLLCTIIDTPQFQRLRHIKQLGTSYRVWAGVSHNRFEHYLGVAHLARQMVQHLHDEQPWLGIADRDMYCRLLGCAMILDMGRGVTYGTRFLYPPWRAPGKKWKHEDASQMMFRYLLKDNHIEHFCEKDIQFILTLIDGDRNLCSAGEGKELLFARLVSFKLSFDQDTYEFERRLESHDEEHDKWVPNNIMNQQSAEMQAALVRLGELRAGGLQVYLRSDFRWFDEYITAGIIEELQS</sequence>
<reference evidence="1" key="1">
    <citation type="submission" date="2023-03" db="EMBL/GenBank/DDBJ databases">
        <title>Massive genome expansion in bonnet fungi (Mycena s.s.) driven by repeated elements and novel gene families across ecological guilds.</title>
        <authorList>
            <consortium name="Lawrence Berkeley National Laboratory"/>
            <person name="Harder C.B."/>
            <person name="Miyauchi S."/>
            <person name="Viragh M."/>
            <person name="Kuo A."/>
            <person name="Thoen E."/>
            <person name="Andreopoulos B."/>
            <person name="Lu D."/>
            <person name="Skrede I."/>
            <person name="Drula E."/>
            <person name="Henrissat B."/>
            <person name="Morin E."/>
            <person name="Kohler A."/>
            <person name="Barry K."/>
            <person name="LaButti K."/>
            <person name="Morin E."/>
            <person name="Salamov A."/>
            <person name="Lipzen A."/>
            <person name="Mereny Z."/>
            <person name="Hegedus B."/>
            <person name="Baldrian P."/>
            <person name="Stursova M."/>
            <person name="Weitz H."/>
            <person name="Taylor A."/>
            <person name="Grigoriev I.V."/>
            <person name="Nagy L.G."/>
            <person name="Martin F."/>
            <person name="Kauserud H."/>
        </authorList>
    </citation>
    <scope>NUCLEOTIDE SEQUENCE</scope>
    <source>
        <strain evidence="1">9284</strain>
    </source>
</reference>